<keyword evidence="4 7" id="KW-0812">Transmembrane</keyword>
<keyword evidence="5 7" id="KW-1133">Transmembrane helix</keyword>
<keyword evidence="2" id="KW-1003">Cell membrane</keyword>
<evidence type="ECO:0000256" key="4">
    <source>
        <dbReference type="ARBA" id="ARBA00022692"/>
    </source>
</evidence>
<feature type="domain" description="TRAP C4-dicarboxylate transport system permease DctM subunit" evidence="8">
    <location>
        <begin position="12"/>
        <end position="125"/>
    </location>
</feature>
<dbReference type="PANTHER" id="PTHR33362:SF5">
    <property type="entry name" value="C4-DICARBOXYLATE TRAP TRANSPORTER LARGE PERMEASE PROTEIN DCTM"/>
    <property type="match status" value="1"/>
</dbReference>
<evidence type="ECO:0000256" key="5">
    <source>
        <dbReference type="ARBA" id="ARBA00022989"/>
    </source>
</evidence>
<accession>A0A382RE78</accession>
<sequence>MDWPFLMLFFFGGLSALLLLGLPVAFAFLFVNVIGVYVFWGGAIGLQQLILSIDSSISTFVLVPVPMFILMGTVIFHSGIAYRMIDVLDEWLGRIAGRLALLSIGAGSLFATLTGVAMGSVAMLG</sequence>
<evidence type="ECO:0000259" key="8">
    <source>
        <dbReference type="Pfam" id="PF06808"/>
    </source>
</evidence>
<keyword evidence="3" id="KW-0997">Cell inner membrane</keyword>
<evidence type="ECO:0000256" key="3">
    <source>
        <dbReference type="ARBA" id="ARBA00022519"/>
    </source>
</evidence>
<feature type="transmembrane region" description="Helical" evidence="7">
    <location>
        <begin position="100"/>
        <end position="124"/>
    </location>
</feature>
<dbReference type="InterPro" id="IPR004681">
    <property type="entry name" value="TRAP_DctM"/>
</dbReference>
<evidence type="ECO:0000256" key="7">
    <source>
        <dbReference type="SAM" id="Phobius"/>
    </source>
</evidence>
<feature type="transmembrane region" description="Helical" evidence="7">
    <location>
        <begin position="60"/>
        <end position="80"/>
    </location>
</feature>
<feature type="transmembrane region" description="Helical" evidence="7">
    <location>
        <begin position="6"/>
        <end position="39"/>
    </location>
</feature>
<gene>
    <name evidence="9" type="ORF">METZ01_LOCUS348301</name>
</gene>
<comment type="subcellular location">
    <subcellularLocation>
        <location evidence="1">Cell inner membrane</location>
        <topology evidence="1">Multi-pass membrane protein</topology>
    </subcellularLocation>
</comment>
<evidence type="ECO:0000256" key="1">
    <source>
        <dbReference type="ARBA" id="ARBA00004429"/>
    </source>
</evidence>
<reference evidence="9" key="1">
    <citation type="submission" date="2018-05" db="EMBL/GenBank/DDBJ databases">
        <authorList>
            <person name="Lanie J.A."/>
            <person name="Ng W.-L."/>
            <person name="Kazmierczak K.M."/>
            <person name="Andrzejewski T.M."/>
            <person name="Davidsen T.M."/>
            <person name="Wayne K.J."/>
            <person name="Tettelin H."/>
            <person name="Glass J.I."/>
            <person name="Rusch D."/>
            <person name="Podicherti R."/>
            <person name="Tsui H.-C.T."/>
            <person name="Winkler M.E."/>
        </authorList>
    </citation>
    <scope>NUCLEOTIDE SEQUENCE</scope>
</reference>
<evidence type="ECO:0000256" key="6">
    <source>
        <dbReference type="ARBA" id="ARBA00023136"/>
    </source>
</evidence>
<dbReference type="InterPro" id="IPR010656">
    <property type="entry name" value="DctM"/>
</dbReference>
<dbReference type="GO" id="GO:0005886">
    <property type="term" value="C:plasma membrane"/>
    <property type="evidence" value="ECO:0007669"/>
    <property type="project" value="UniProtKB-SubCell"/>
</dbReference>
<dbReference type="AlphaFoldDB" id="A0A382RE78"/>
<dbReference type="PANTHER" id="PTHR33362">
    <property type="entry name" value="SIALIC ACID TRAP TRANSPORTER PERMEASE PROTEIN SIAT-RELATED"/>
    <property type="match status" value="1"/>
</dbReference>
<feature type="non-terminal residue" evidence="9">
    <location>
        <position position="125"/>
    </location>
</feature>
<keyword evidence="6 7" id="KW-0472">Membrane</keyword>
<dbReference type="EMBL" id="UINC01120762">
    <property type="protein sequence ID" value="SVC95447.1"/>
    <property type="molecule type" value="Genomic_DNA"/>
</dbReference>
<organism evidence="9">
    <name type="scientific">marine metagenome</name>
    <dbReference type="NCBI Taxonomy" id="408172"/>
    <lineage>
        <taxon>unclassified sequences</taxon>
        <taxon>metagenomes</taxon>
        <taxon>ecological metagenomes</taxon>
    </lineage>
</organism>
<protein>
    <recommendedName>
        <fullName evidence="8">TRAP C4-dicarboxylate transport system permease DctM subunit domain-containing protein</fullName>
    </recommendedName>
</protein>
<dbReference type="Pfam" id="PF06808">
    <property type="entry name" value="DctM"/>
    <property type="match status" value="1"/>
</dbReference>
<dbReference type="GO" id="GO:0022857">
    <property type="term" value="F:transmembrane transporter activity"/>
    <property type="evidence" value="ECO:0007669"/>
    <property type="project" value="TreeGrafter"/>
</dbReference>
<name>A0A382RE78_9ZZZZ</name>
<proteinExistence type="predicted"/>
<evidence type="ECO:0000256" key="2">
    <source>
        <dbReference type="ARBA" id="ARBA00022475"/>
    </source>
</evidence>
<evidence type="ECO:0000313" key="9">
    <source>
        <dbReference type="EMBL" id="SVC95447.1"/>
    </source>
</evidence>